<dbReference type="InterPro" id="IPR025874">
    <property type="entry name" value="DZR"/>
</dbReference>
<protein>
    <recommendedName>
        <fullName evidence="1">DZANK-type domain-containing protein</fullName>
    </recommendedName>
</protein>
<proteinExistence type="predicted"/>
<dbReference type="AlphaFoldDB" id="A0A645FT69"/>
<dbReference type="Pfam" id="PF12773">
    <property type="entry name" value="DZR"/>
    <property type="match status" value="1"/>
</dbReference>
<organism evidence="2">
    <name type="scientific">bioreactor metagenome</name>
    <dbReference type="NCBI Taxonomy" id="1076179"/>
    <lineage>
        <taxon>unclassified sequences</taxon>
        <taxon>metagenomes</taxon>
        <taxon>ecological metagenomes</taxon>
    </lineage>
</organism>
<name>A0A645FT69_9ZZZZ</name>
<evidence type="ECO:0000259" key="1">
    <source>
        <dbReference type="Pfam" id="PF12773"/>
    </source>
</evidence>
<comment type="caution">
    <text evidence="2">The sequence shown here is derived from an EMBL/GenBank/DDBJ whole genome shotgun (WGS) entry which is preliminary data.</text>
</comment>
<sequence>MILGKEVRFYGKEKSNSPFGTECLNEIRSENIKYIVGMSGYGGVGGYIVYYEDENIYACPECGHHISNTFTYCPNCAHKMDPSADEPLKCPTCNNDVAYTFEYCPHCATKLK</sequence>
<gene>
    <name evidence="2" type="ORF">SDC9_165010</name>
</gene>
<dbReference type="EMBL" id="VSSQ01064833">
    <property type="protein sequence ID" value="MPN17655.1"/>
    <property type="molecule type" value="Genomic_DNA"/>
</dbReference>
<feature type="domain" description="DZANK-type" evidence="1">
    <location>
        <begin position="59"/>
        <end position="107"/>
    </location>
</feature>
<reference evidence="2" key="1">
    <citation type="submission" date="2019-08" db="EMBL/GenBank/DDBJ databases">
        <authorList>
            <person name="Kucharzyk K."/>
            <person name="Murdoch R.W."/>
            <person name="Higgins S."/>
            <person name="Loffler F."/>
        </authorList>
    </citation>
    <scope>NUCLEOTIDE SEQUENCE</scope>
</reference>
<evidence type="ECO:0000313" key="2">
    <source>
        <dbReference type="EMBL" id="MPN17655.1"/>
    </source>
</evidence>
<accession>A0A645FT69</accession>